<dbReference type="AlphaFoldDB" id="A0AAP2DK75"/>
<evidence type="ECO:0000313" key="4">
    <source>
        <dbReference type="EMBL" id="MBT1697039.1"/>
    </source>
</evidence>
<dbReference type="GO" id="GO:0046872">
    <property type="term" value="F:metal ion binding"/>
    <property type="evidence" value="ECO:0007669"/>
    <property type="project" value="InterPro"/>
</dbReference>
<accession>A0AAP2DK75</accession>
<dbReference type="PROSITE" id="PS51257">
    <property type="entry name" value="PROKAR_LIPOPROTEIN"/>
    <property type="match status" value="1"/>
</dbReference>
<proteinExistence type="inferred from homology"/>
<dbReference type="SUPFAM" id="SSF49329">
    <property type="entry name" value="Cu,Zn superoxide dismutase-like"/>
    <property type="match status" value="2"/>
</dbReference>
<dbReference type="GO" id="GO:0006801">
    <property type="term" value="P:superoxide metabolic process"/>
    <property type="evidence" value="ECO:0007669"/>
    <property type="project" value="InterPro"/>
</dbReference>
<gene>
    <name evidence="4" type="ORF">KK083_09150</name>
</gene>
<evidence type="ECO:0000259" key="3">
    <source>
        <dbReference type="Pfam" id="PF07452"/>
    </source>
</evidence>
<evidence type="ECO:0000313" key="5">
    <source>
        <dbReference type="Proteomes" id="UP001319200"/>
    </source>
</evidence>
<dbReference type="InterPro" id="IPR036423">
    <property type="entry name" value="SOD-like_Cu/Zn_dom_sf"/>
</dbReference>
<organism evidence="4 5">
    <name type="scientific">Chryseosolibacter histidini</name>
    <dbReference type="NCBI Taxonomy" id="2782349"/>
    <lineage>
        <taxon>Bacteria</taxon>
        <taxon>Pseudomonadati</taxon>
        <taxon>Bacteroidota</taxon>
        <taxon>Cytophagia</taxon>
        <taxon>Cytophagales</taxon>
        <taxon>Chryseotaleaceae</taxon>
        <taxon>Chryseosolibacter</taxon>
    </lineage>
</organism>
<name>A0AAP2DK75_9BACT</name>
<feature type="chain" id="PRO_5042986660" evidence="2">
    <location>
        <begin position="24"/>
        <end position="277"/>
    </location>
</feature>
<comment type="caution">
    <text evidence="4">The sequence shown here is derived from an EMBL/GenBank/DDBJ whole genome shotgun (WGS) entry which is preliminary data.</text>
</comment>
<dbReference type="EMBL" id="JAHESF010000007">
    <property type="protein sequence ID" value="MBT1697039.1"/>
    <property type="molecule type" value="Genomic_DNA"/>
</dbReference>
<feature type="signal peptide" evidence="2">
    <location>
        <begin position="1"/>
        <end position="23"/>
    </location>
</feature>
<evidence type="ECO:0000256" key="2">
    <source>
        <dbReference type="SAM" id="SignalP"/>
    </source>
</evidence>
<dbReference type="Pfam" id="PF07452">
    <property type="entry name" value="CHRD"/>
    <property type="match status" value="1"/>
</dbReference>
<keyword evidence="5" id="KW-1185">Reference proteome</keyword>
<dbReference type="Proteomes" id="UP001319200">
    <property type="component" value="Unassembled WGS sequence"/>
</dbReference>
<comment type="similarity">
    <text evidence="1">Belongs to the Cu-Zn superoxide dismutase family.</text>
</comment>
<dbReference type="Gene3D" id="2.60.40.200">
    <property type="entry name" value="Superoxide dismutase, copper/zinc binding domain"/>
    <property type="match status" value="2"/>
</dbReference>
<keyword evidence="2" id="KW-0732">Signal</keyword>
<sequence length="277" mass="28259">MKTLLKSVLITLLSAAVIFLSGCDDDESPKLTGDNKVYELGAVGNATASGTVTFAKRDDGKTLITIQLSGTQGSAIHPAHIHANTAAEGGAIVVSLQNVSGSSGKSETVVSAMDDGTMLSYDELIAFDGYVNVHASEADLATLVAQGDIGQNALTGDSKTYNMGPVSNPAISGTVRFQKRTNNETLVTLSLTGTTAGGDHPAHIHNNSVATGGSIALDLTNVNGTTGKSVTNVTKLRSGAAITYDQLITFNGYAQVHLSAANLATILANGNIGSNAP</sequence>
<reference evidence="4 5" key="1">
    <citation type="submission" date="2021-05" db="EMBL/GenBank/DDBJ databases">
        <title>A Polyphasic approach of four new species of the genus Ohtaekwangia: Ohtaekwangia histidinii sp. nov., Ohtaekwangia cretensis sp. nov., Ohtaekwangia indiensis sp. nov., Ohtaekwangia reichenbachii sp. nov. from diverse environment.</title>
        <authorList>
            <person name="Octaviana S."/>
        </authorList>
    </citation>
    <scope>NUCLEOTIDE SEQUENCE [LARGE SCALE GENOMIC DNA]</scope>
    <source>
        <strain evidence="4 5">PWU4</strain>
    </source>
</reference>
<protein>
    <submittedName>
        <fullName evidence="4">CHRD domain-containing protein</fullName>
    </submittedName>
</protein>
<dbReference type="RefSeq" id="WP_254162714.1">
    <property type="nucleotide sequence ID" value="NZ_JAHESF010000007.1"/>
</dbReference>
<feature type="domain" description="CHRD" evidence="3">
    <location>
        <begin position="31"/>
        <end position="136"/>
    </location>
</feature>
<dbReference type="InterPro" id="IPR010895">
    <property type="entry name" value="CHRD"/>
</dbReference>
<evidence type="ECO:0000256" key="1">
    <source>
        <dbReference type="ARBA" id="ARBA00010457"/>
    </source>
</evidence>